<feature type="domain" description="KIB1-4 beta-propeller" evidence="1">
    <location>
        <begin position="3"/>
        <end position="95"/>
    </location>
</feature>
<evidence type="ECO:0000259" key="1">
    <source>
        <dbReference type="Pfam" id="PF03478"/>
    </source>
</evidence>
<protein>
    <recommendedName>
        <fullName evidence="1">KIB1-4 beta-propeller domain-containing protein</fullName>
    </recommendedName>
</protein>
<name>M7YZN9_TRIUA</name>
<accession>M7YZN9</accession>
<evidence type="ECO:0000313" key="2">
    <source>
        <dbReference type="EMBL" id="EMS56318.1"/>
    </source>
</evidence>
<reference evidence="2" key="1">
    <citation type="journal article" date="2013" name="Nature">
        <title>Draft genome of the wheat A-genome progenitor Triticum urartu.</title>
        <authorList>
            <person name="Ling H.Q."/>
            <person name="Zhao S."/>
            <person name="Liu D."/>
            <person name="Wang J."/>
            <person name="Sun H."/>
            <person name="Zhang C."/>
            <person name="Fan H."/>
            <person name="Li D."/>
            <person name="Dong L."/>
            <person name="Tao Y."/>
            <person name="Gao C."/>
            <person name="Wu H."/>
            <person name="Li Y."/>
            <person name="Cui Y."/>
            <person name="Guo X."/>
            <person name="Zheng S."/>
            <person name="Wang B."/>
            <person name="Yu K."/>
            <person name="Liang Q."/>
            <person name="Yang W."/>
            <person name="Lou X."/>
            <person name="Chen J."/>
            <person name="Feng M."/>
            <person name="Jian J."/>
            <person name="Zhang X."/>
            <person name="Luo G."/>
            <person name="Jiang Y."/>
            <person name="Liu J."/>
            <person name="Wang Z."/>
            <person name="Sha Y."/>
            <person name="Zhang B."/>
            <person name="Wu H."/>
            <person name="Tang D."/>
            <person name="Shen Q."/>
            <person name="Xue P."/>
            <person name="Zou S."/>
            <person name="Wang X."/>
            <person name="Liu X."/>
            <person name="Wang F."/>
            <person name="Yang Y."/>
            <person name="An X."/>
            <person name="Dong Z."/>
            <person name="Zhang K."/>
            <person name="Zhang X."/>
            <person name="Luo M.C."/>
            <person name="Dvorak J."/>
            <person name="Tong Y."/>
            <person name="Wang J."/>
            <person name="Yang H."/>
            <person name="Li Z."/>
            <person name="Wang D."/>
            <person name="Zhang A."/>
            <person name="Wang J."/>
        </authorList>
    </citation>
    <scope>NUCLEOTIDE SEQUENCE</scope>
</reference>
<dbReference type="EMBL" id="KD160000">
    <property type="protein sequence ID" value="EMS56318.1"/>
    <property type="molecule type" value="Genomic_DNA"/>
</dbReference>
<sequence length="134" mass="15015">MDHRKYLVVSPAGRLMVVLKETMGRRTPPSFKVQVLDAGREGWKETDDIGDTALFVAVNGSLCVSTREHPELKAGCVYYYTKDDLEPCKDAHARNDEDNGVRVCSLTDHRTETVQGLGWRGSWPPPAWFIPSIP</sequence>
<dbReference type="OMA" id="HARNDED"/>
<dbReference type="STRING" id="4572.M7YZN9"/>
<dbReference type="Pfam" id="PF03478">
    <property type="entry name" value="Beta-prop_KIB1-4"/>
    <property type="match status" value="1"/>
</dbReference>
<dbReference type="PANTHER" id="PTHR45560">
    <property type="entry name" value="OS04G0163150 PROTEIN-RELATED"/>
    <property type="match status" value="1"/>
</dbReference>
<organism evidence="2">
    <name type="scientific">Triticum urartu</name>
    <name type="common">Red wild einkorn</name>
    <name type="synonym">Crithodium urartu</name>
    <dbReference type="NCBI Taxonomy" id="4572"/>
    <lineage>
        <taxon>Eukaryota</taxon>
        <taxon>Viridiplantae</taxon>
        <taxon>Streptophyta</taxon>
        <taxon>Embryophyta</taxon>
        <taxon>Tracheophyta</taxon>
        <taxon>Spermatophyta</taxon>
        <taxon>Magnoliopsida</taxon>
        <taxon>Liliopsida</taxon>
        <taxon>Poales</taxon>
        <taxon>Poaceae</taxon>
        <taxon>BOP clade</taxon>
        <taxon>Pooideae</taxon>
        <taxon>Triticodae</taxon>
        <taxon>Triticeae</taxon>
        <taxon>Triticinae</taxon>
        <taxon>Triticum</taxon>
    </lineage>
</organism>
<gene>
    <name evidence="2" type="ORF">TRIUR3_02429</name>
</gene>
<dbReference type="AlphaFoldDB" id="M7YZN9"/>
<proteinExistence type="predicted"/>
<dbReference type="InterPro" id="IPR005174">
    <property type="entry name" value="KIB1-4_b-propeller"/>
</dbReference>
<dbReference type="PANTHER" id="PTHR45560:SF3">
    <property type="entry name" value="DUF295 DOMAIN-CONTAINING PROTEIN"/>
    <property type="match status" value="1"/>
</dbReference>